<accession>A0ABP3XMS9</accession>
<protein>
    <submittedName>
        <fullName evidence="1">Uncharacterized protein</fullName>
    </submittedName>
</protein>
<evidence type="ECO:0000313" key="1">
    <source>
        <dbReference type="EMBL" id="GAA0866847.1"/>
    </source>
</evidence>
<organism evidence="1 2">
    <name type="scientific">Sphingopyxis soli</name>
    <dbReference type="NCBI Taxonomy" id="592051"/>
    <lineage>
        <taxon>Bacteria</taxon>
        <taxon>Pseudomonadati</taxon>
        <taxon>Pseudomonadota</taxon>
        <taxon>Alphaproteobacteria</taxon>
        <taxon>Sphingomonadales</taxon>
        <taxon>Sphingomonadaceae</taxon>
        <taxon>Sphingopyxis</taxon>
    </lineage>
</organism>
<gene>
    <name evidence="1" type="ORF">GCM10009115_32210</name>
</gene>
<dbReference type="RefSeq" id="WP_215350716.1">
    <property type="nucleotide sequence ID" value="NZ_BAAAFE010000010.1"/>
</dbReference>
<proteinExistence type="predicted"/>
<dbReference type="Proteomes" id="UP001500738">
    <property type="component" value="Unassembled WGS sequence"/>
</dbReference>
<evidence type="ECO:0000313" key="2">
    <source>
        <dbReference type="Proteomes" id="UP001500738"/>
    </source>
</evidence>
<name>A0ABP3XMS9_9SPHN</name>
<reference evidence="2" key="1">
    <citation type="journal article" date="2019" name="Int. J. Syst. Evol. Microbiol.">
        <title>The Global Catalogue of Microorganisms (GCM) 10K type strain sequencing project: providing services to taxonomists for standard genome sequencing and annotation.</title>
        <authorList>
            <consortium name="The Broad Institute Genomics Platform"/>
            <consortium name="The Broad Institute Genome Sequencing Center for Infectious Disease"/>
            <person name="Wu L."/>
            <person name="Ma J."/>
        </authorList>
    </citation>
    <scope>NUCLEOTIDE SEQUENCE [LARGE SCALE GENOMIC DNA]</scope>
    <source>
        <strain evidence="2">JCM 15910</strain>
    </source>
</reference>
<keyword evidence="2" id="KW-1185">Reference proteome</keyword>
<comment type="caution">
    <text evidence="1">The sequence shown here is derived from an EMBL/GenBank/DDBJ whole genome shotgun (WGS) entry which is preliminary data.</text>
</comment>
<dbReference type="EMBL" id="BAAAFE010000010">
    <property type="protein sequence ID" value="GAA0866847.1"/>
    <property type="molecule type" value="Genomic_DNA"/>
</dbReference>
<sequence>MSAAVVKLPTAARRQVPQRWNKHTRAAAMELREEHAGRFPYMFPAERAVLHLADFIENNPITPERQILMALLRAVDLDYDARLKLAMDVVGDPTAKHIVELAFADTSKTLHVQSVLRRRGLL</sequence>